<evidence type="ECO:0000256" key="1">
    <source>
        <dbReference type="SAM" id="MobiDB-lite"/>
    </source>
</evidence>
<sequence>MTQEGKHQAYSAGFQQEAHKCQ</sequence>
<gene>
    <name evidence="2" type="ORF">METZ01_LOCUS252668</name>
</gene>
<reference evidence="2" key="1">
    <citation type="submission" date="2018-05" db="EMBL/GenBank/DDBJ databases">
        <authorList>
            <person name="Lanie J.A."/>
            <person name="Ng W.-L."/>
            <person name="Kazmierczak K.M."/>
            <person name="Andrzejewski T.M."/>
            <person name="Davidsen T.M."/>
            <person name="Wayne K.J."/>
            <person name="Tettelin H."/>
            <person name="Glass J.I."/>
            <person name="Rusch D."/>
            <person name="Podicherti R."/>
            <person name="Tsui H.-C.T."/>
            <person name="Winkler M.E."/>
        </authorList>
    </citation>
    <scope>NUCLEOTIDE SEQUENCE</scope>
</reference>
<feature type="region of interest" description="Disordered" evidence="1">
    <location>
        <begin position="1"/>
        <end position="22"/>
    </location>
</feature>
<accession>A0A382IJ73</accession>
<dbReference type="AlphaFoldDB" id="A0A382IJ73"/>
<evidence type="ECO:0000313" key="2">
    <source>
        <dbReference type="EMBL" id="SVB99814.1"/>
    </source>
</evidence>
<organism evidence="2">
    <name type="scientific">marine metagenome</name>
    <dbReference type="NCBI Taxonomy" id="408172"/>
    <lineage>
        <taxon>unclassified sequences</taxon>
        <taxon>metagenomes</taxon>
        <taxon>ecological metagenomes</taxon>
    </lineage>
</organism>
<name>A0A382IJ73_9ZZZZ</name>
<protein>
    <submittedName>
        <fullName evidence="2">Uncharacterized protein</fullName>
    </submittedName>
</protein>
<proteinExistence type="predicted"/>
<dbReference type="EMBL" id="UINC01067795">
    <property type="protein sequence ID" value="SVB99814.1"/>
    <property type="molecule type" value="Genomic_DNA"/>
</dbReference>